<dbReference type="Pfam" id="PF01764">
    <property type="entry name" value="Lipase_3"/>
    <property type="match status" value="1"/>
</dbReference>
<dbReference type="GO" id="GO:0016787">
    <property type="term" value="F:hydrolase activity"/>
    <property type="evidence" value="ECO:0007669"/>
    <property type="project" value="UniProtKB-KW"/>
</dbReference>
<keyword evidence="5" id="KW-0611">Plant defense</keyword>
<keyword evidence="4" id="KW-0378">Hydrolase</keyword>
<accession>A0AA88DYL0</accession>
<feature type="domain" description="Fungal lipase-type" evidence="7">
    <location>
        <begin position="10"/>
        <end position="86"/>
    </location>
</feature>
<dbReference type="GO" id="GO:0006629">
    <property type="term" value="P:lipid metabolic process"/>
    <property type="evidence" value="ECO:0007669"/>
    <property type="project" value="InterPro"/>
</dbReference>
<dbReference type="InterPro" id="IPR041266">
    <property type="entry name" value="EDS1_EP"/>
</dbReference>
<dbReference type="GO" id="GO:0006952">
    <property type="term" value="P:defense response"/>
    <property type="evidence" value="ECO:0007669"/>
    <property type="project" value="UniProtKB-KW"/>
</dbReference>
<comment type="caution">
    <text evidence="9">The sequence shown here is derived from an EMBL/GenBank/DDBJ whole genome shotgun (WGS) entry which is preliminary data.</text>
</comment>
<keyword evidence="6" id="KW-0539">Nucleus</keyword>
<dbReference type="Proteomes" id="UP001187192">
    <property type="component" value="Unassembled WGS sequence"/>
</dbReference>
<dbReference type="AlphaFoldDB" id="A0AA88DYL0"/>
<evidence type="ECO:0000256" key="4">
    <source>
        <dbReference type="ARBA" id="ARBA00022801"/>
    </source>
</evidence>
<dbReference type="Gene3D" id="3.40.50.1820">
    <property type="entry name" value="alpha/beta hydrolase"/>
    <property type="match status" value="1"/>
</dbReference>
<keyword evidence="3" id="KW-0963">Cytoplasm</keyword>
<reference evidence="9" key="1">
    <citation type="submission" date="2023-07" db="EMBL/GenBank/DDBJ databases">
        <title>draft genome sequence of fig (Ficus carica).</title>
        <authorList>
            <person name="Takahashi T."/>
            <person name="Nishimura K."/>
        </authorList>
    </citation>
    <scope>NUCLEOTIDE SEQUENCE</scope>
</reference>
<evidence type="ECO:0000259" key="8">
    <source>
        <dbReference type="Pfam" id="PF18117"/>
    </source>
</evidence>
<evidence type="ECO:0000256" key="1">
    <source>
        <dbReference type="ARBA" id="ARBA00004123"/>
    </source>
</evidence>
<evidence type="ECO:0000256" key="2">
    <source>
        <dbReference type="ARBA" id="ARBA00004496"/>
    </source>
</evidence>
<evidence type="ECO:0000313" key="10">
    <source>
        <dbReference type="Proteomes" id="UP001187192"/>
    </source>
</evidence>
<gene>
    <name evidence="9" type="ORF">TIFTF001_030743</name>
</gene>
<evidence type="ECO:0000256" key="6">
    <source>
        <dbReference type="ARBA" id="ARBA00023242"/>
    </source>
</evidence>
<evidence type="ECO:0000256" key="5">
    <source>
        <dbReference type="ARBA" id="ARBA00022821"/>
    </source>
</evidence>
<feature type="domain" description="EDS1 EP" evidence="8">
    <location>
        <begin position="296"/>
        <end position="500"/>
    </location>
</feature>
<dbReference type="Pfam" id="PF18117">
    <property type="entry name" value="EDS1_EP"/>
    <property type="match status" value="1"/>
</dbReference>
<evidence type="ECO:0008006" key="11">
    <source>
        <dbReference type="Google" id="ProtNLM"/>
    </source>
</evidence>
<evidence type="ECO:0000313" key="9">
    <source>
        <dbReference type="EMBL" id="GMN61679.1"/>
    </source>
</evidence>
<organism evidence="9 10">
    <name type="scientific">Ficus carica</name>
    <name type="common">Common fig</name>
    <dbReference type="NCBI Taxonomy" id="3494"/>
    <lineage>
        <taxon>Eukaryota</taxon>
        <taxon>Viridiplantae</taxon>
        <taxon>Streptophyta</taxon>
        <taxon>Embryophyta</taxon>
        <taxon>Tracheophyta</taxon>
        <taxon>Spermatophyta</taxon>
        <taxon>Magnoliopsida</taxon>
        <taxon>eudicotyledons</taxon>
        <taxon>Gunneridae</taxon>
        <taxon>Pentapetalae</taxon>
        <taxon>rosids</taxon>
        <taxon>fabids</taxon>
        <taxon>Rosales</taxon>
        <taxon>Moraceae</taxon>
        <taxon>Ficeae</taxon>
        <taxon>Ficus</taxon>
    </lineage>
</organism>
<dbReference type="GO" id="GO:0005737">
    <property type="term" value="C:cytoplasm"/>
    <property type="evidence" value="ECO:0007669"/>
    <property type="project" value="UniProtKB-SubCell"/>
</dbReference>
<dbReference type="GO" id="GO:0005634">
    <property type="term" value="C:nucleus"/>
    <property type="evidence" value="ECO:0007669"/>
    <property type="project" value="UniProtKB-SubCell"/>
</dbReference>
<comment type="subcellular location">
    <subcellularLocation>
        <location evidence="2">Cytoplasm</location>
    </subcellularLocation>
    <subcellularLocation>
        <location evidence="1">Nucleus</location>
    </subcellularLocation>
</comment>
<keyword evidence="10" id="KW-1185">Reference proteome</keyword>
<dbReference type="SUPFAM" id="SSF53474">
    <property type="entry name" value="alpha/beta-Hydrolases"/>
    <property type="match status" value="1"/>
</dbReference>
<proteinExistence type="predicted"/>
<dbReference type="InterPro" id="IPR029058">
    <property type="entry name" value="AB_hydrolase_fold"/>
</dbReference>
<dbReference type="PANTHER" id="PTHR47413">
    <property type="entry name" value="LIPASE-LIKE PAD4"/>
    <property type="match status" value="1"/>
</dbReference>
<dbReference type="InterPro" id="IPR002921">
    <property type="entry name" value="Fungal_lipase-type"/>
</dbReference>
<evidence type="ECO:0000256" key="3">
    <source>
        <dbReference type="ARBA" id="ARBA00022490"/>
    </source>
</evidence>
<dbReference type="EMBL" id="BTGU01000115">
    <property type="protein sequence ID" value="GMN61679.1"/>
    <property type="molecule type" value="Genomic_DNA"/>
</dbReference>
<dbReference type="PANTHER" id="PTHR47413:SF2">
    <property type="entry name" value="LIPASE-LIKE PAD4"/>
    <property type="match status" value="1"/>
</dbReference>
<evidence type="ECO:0000259" key="7">
    <source>
        <dbReference type="Pfam" id="PF01764"/>
    </source>
</evidence>
<sequence>MLALRERCKFIVITGHSLGGATASLAALWLLCELQSVTTSPPVLCITFGSPLLGNDSLSGAILRERWSGNFCHVVSNHDIMPRLLFAPSATLTPQMQLLLQHWHFSMSSTTTTTTTTITTPPFGIPAAARLGDQEKAEFLGFIMASLEQSSVGAAVGEETAGRFSFWPFGNYLLCSGEGAICLDNAASVVKMMYLMLMSCSLNDFTEDHLMYGEYVARVSSQYLKQRSFVHGELNRESSYETGLALALQSSGISSQEPAAMQAKDCLTMARRLGRTPHLNCAKLAVSLSQVVPYRAQIEWYKMLCDESEDQMGYYDAFKRRGSSKRGDQVNMIRHKLGCFWDNIIEQLQNNELPYDFHKRDKWVNSFHFYKLLVEPLEIAEYYRRGKHRVEGHYLKNGRPRRFQISDRWWKERRANKDKNRTRTKFASSTQDSSFWARVEEAWEWLGDLQSGNDAINKQEIWENINNFDRYARTLIERKEVSVDVLAKNSSYTIWNVELSKLSSALVCPAPLLHSA</sequence>
<protein>
    <recommendedName>
        <fullName evidence="11">Lipase-like PAD4</fullName>
    </recommendedName>
</protein>
<name>A0AA88DYL0_FICCA</name>